<dbReference type="Gene3D" id="2.30.30.40">
    <property type="entry name" value="SH3 Domains"/>
    <property type="match status" value="1"/>
</dbReference>
<feature type="compositionally biased region" description="Basic and acidic residues" evidence="6">
    <location>
        <begin position="274"/>
        <end position="314"/>
    </location>
</feature>
<evidence type="ECO:0000259" key="7">
    <source>
        <dbReference type="PROSITE" id="PS50002"/>
    </source>
</evidence>
<dbReference type="InterPro" id="IPR027267">
    <property type="entry name" value="AH/BAR_dom_sf"/>
</dbReference>
<keyword evidence="2 5" id="KW-0728">SH3 domain</keyword>
<sequence length="553" mass="61050">MNISKFKQWTGEKIGLSDKTKLADEFVALQDITDAKKASVEGLDSAVVLFIAQTEKKKNSTEGSKSKLTPLENLGASMTTFGSALPDRSLYGQSLIKMGEVQEKIAQSLDTFISDIKDPFARNMNELKRQLDEYHYLKKKLKSRRLDSDAKAAKVRGLKKDRPDLEQEATAALTKYEDTYDDIINRMLQLEDDEDMYLEDLAGFHRAELAYHRQAVVALESVSEWLDSSVQMKRRSARERFNVTVPVRQRDEDHPASDFGSMSSRRGSVYRQPGLERQDSRRSEAPSSQPDHDHDDDLYGYAHGRDPGADDDLRLAGSRAPARGTTTSAWRDPFAAPAIEDQPQRPPPVAPPTRTYRRALYEFDSGAPDELTLVEGDYIAVVEELPEEGWWQGEVTDPHTRAVQRGLFPVNYTEPCEPPVLEEEQAPPLPTRAVPRPPAARRAPSPSPSPSPPRYESPAAPRYDPPAHVSPAPAPSRPATTTVPRPAILAAGHRAPPPPPTATAHVPPVVRATRVAPPPAVASAVAACATCGCDDYSPNVFKKGSCNNCFHKH</sequence>
<dbReference type="Proteomes" id="UP001150569">
    <property type="component" value="Unassembled WGS sequence"/>
</dbReference>
<dbReference type="PRINTS" id="PR00452">
    <property type="entry name" value="SH3DOMAIN"/>
</dbReference>
<feature type="domain" description="SH3" evidence="7">
    <location>
        <begin position="352"/>
        <end position="418"/>
    </location>
</feature>
<dbReference type="AlphaFoldDB" id="A0A9W8DVX0"/>
<dbReference type="Gene3D" id="1.20.1270.60">
    <property type="entry name" value="Arfaptin homology (AH) domain/BAR domain"/>
    <property type="match status" value="1"/>
</dbReference>
<evidence type="ECO:0000256" key="4">
    <source>
        <dbReference type="ARBA" id="ARBA00023136"/>
    </source>
</evidence>
<dbReference type="SMART" id="SM00721">
    <property type="entry name" value="BAR"/>
    <property type="match status" value="1"/>
</dbReference>
<keyword evidence="4" id="KW-0472">Membrane</keyword>
<gene>
    <name evidence="9" type="ORF">IWQ60_006909</name>
</gene>
<dbReference type="CDD" id="cd00174">
    <property type="entry name" value="SH3"/>
    <property type="match status" value="1"/>
</dbReference>
<evidence type="ECO:0008006" key="11">
    <source>
        <dbReference type="Google" id="ProtNLM"/>
    </source>
</evidence>
<dbReference type="Pfam" id="PF14604">
    <property type="entry name" value="SH3_9"/>
    <property type="match status" value="1"/>
</dbReference>
<evidence type="ECO:0000256" key="3">
    <source>
        <dbReference type="ARBA" id="ARBA00023054"/>
    </source>
</evidence>
<comment type="caution">
    <text evidence="9">The sequence shown here is derived from an EMBL/GenBank/DDBJ whole genome shotgun (WGS) entry which is preliminary data.</text>
</comment>
<reference evidence="9" key="1">
    <citation type="submission" date="2022-07" db="EMBL/GenBank/DDBJ databases">
        <title>Phylogenomic reconstructions and comparative analyses of Kickxellomycotina fungi.</title>
        <authorList>
            <person name="Reynolds N.K."/>
            <person name="Stajich J.E."/>
            <person name="Barry K."/>
            <person name="Grigoriev I.V."/>
            <person name="Crous P."/>
            <person name="Smith M.E."/>
        </authorList>
    </citation>
    <scope>NUCLEOTIDE SEQUENCE</scope>
    <source>
        <strain evidence="9">RSA 861</strain>
    </source>
</reference>
<dbReference type="GO" id="GO:0005737">
    <property type="term" value="C:cytoplasm"/>
    <property type="evidence" value="ECO:0007669"/>
    <property type="project" value="InterPro"/>
</dbReference>
<dbReference type="SUPFAM" id="SSF103657">
    <property type="entry name" value="BAR/IMD domain-like"/>
    <property type="match status" value="1"/>
</dbReference>
<dbReference type="SUPFAM" id="SSF50044">
    <property type="entry name" value="SH3-domain"/>
    <property type="match status" value="1"/>
</dbReference>
<evidence type="ECO:0000256" key="1">
    <source>
        <dbReference type="ARBA" id="ARBA00004170"/>
    </source>
</evidence>
<evidence type="ECO:0000256" key="2">
    <source>
        <dbReference type="ARBA" id="ARBA00022443"/>
    </source>
</evidence>
<feature type="region of interest" description="Disordered" evidence="6">
    <location>
        <begin position="418"/>
        <end position="483"/>
    </location>
</feature>
<accession>A0A9W8DVX0</accession>
<dbReference type="PROSITE" id="PS51021">
    <property type="entry name" value="BAR"/>
    <property type="match status" value="1"/>
</dbReference>
<evidence type="ECO:0000259" key="8">
    <source>
        <dbReference type="PROSITE" id="PS51021"/>
    </source>
</evidence>
<dbReference type="PANTHER" id="PTHR14167">
    <property type="entry name" value="SH3 DOMAIN-CONTAINING"/>
    <property type="match status" value="1"/>
</dbReference>
<feature type="compositionally biased region" description="Pro residues" evidence="6">
    <location>
        <begin position="427"/>
        <end position="438"/>
    </location>
</feature>
<keyword evidence="3" id="KW-0175">Coiled coil</keyword>
<protein>
    <recommendedName>
        <fullName evidence="11">BAR-domain-containing protein</fullName>
    </recommendedName>
</protein>
<dbReference type="EMBL" id="JANBPT010000433">
    <property type="protein sequence ID" value="KAJ1920869.1"/>
    <property type="molecule type" value="Genomic_DNA"/>
</dbReference>
<feature type="compositionally biased region" description="Pro residues" evidence="6">
    <location>
        <begin position="445"/>
        <end position="455"/>
    </location>
</feature>
<feature type="region of interest" description="Disordered" evidence="6">
    <location>
        <begin position="244"/>
        <end position="328"/>
    </location>
</feature>
<comment type="subcellular location">
    <subcellularLocation>
        <location evidence="1">Membrane</location>
        <topology evidence="1">Peripheral membrane protein</topology>
    </subcellularLocation>
</comment>
<feature type="domain" description="BAR" evidence="8">
    <location>
        <begin position="11"/>
        <end position="235"/>
    </location>
</feature>
<evidence type="ECO:0000313" key="10">
    <source>
        <dbReference type="Proteomes" id="UP001150569"/>
    </source>
</evidence>
<evidence type="ECO:0000256" key="5">
    <source>
        <dbReference type="PROSITE-ProRule" id="PRU00192"/>
    </source>
</evidence>
<dbReference type="Pfam" id="PF03114">
    <property type="entry name" value="BAR"/>
    <property type="match status" value="1"/>
</dbReference>
<feature type="compositionally biased region" description="Low complexity" evidence="6">
    <location>
        <begin position="456"/>
        <end position="483"/>
    </location>
</feature>
<organism evidence="9 10">
    <name type="scientific">Tieghemiomyces parasiticus</name>
    <dbReference type="NCBI Taxonomy" id="78921"/>
    <lineage>
        <taxon>Eukaryota</taxon>
        <taxon>Fungi</taxon>
        <taxon>Fungi incertae sedis</taxon>
        <taxon>Zoopagomycota</taxon>
        <taxon>Kickxellomycotina</taxon>
        <taxon>Dimargaritomycetes</taxon>
        <taxon>Dimargaritales</taxon>
        <taxon>Dimargaritaceae</taxon>
        <taxon>Tieghemiomyces</taxon>
    </lineage>
</organism>
<proteinExistence type="predicted"/>
<name>A0A9W8DVX0_9FUNG</name>
<evidence type="ECO:0000313" key="9">
    <source>
        <dbReference type="EMBL" id="KAJ1920869.1"/>
    </source>
</evidence>
<keyword evidence="10" id="KW-1185">Reference proteome</keyword>
<dbReference type="SMART" id="SM00326">
    <property type="entry name" value="SH3"/>
    <property type="match status" value="1"/>
</dbReference>
<dbReference type="InterPro" id="IPR036028">
    <property type="entry name" value="SH3-like_dom_sf"/>
</dbReference>
<dbReference type="OrthoDB" id="14167at2759"/>
<dbReference type="PROSITE" id="PS50002">
    <property type="entry name" value="SH3"/>
    <property type="match status" value="1"/>
</dbReference>
<dbReference type="InterPro" id="IPR001452">
    <property type="entry name" value="SH3_domain"/>
</dbReference>
<evidence type="ECO:0000256" key="6">
    <source>
        <dbReference type="SAM" id="MobiDB-lite"/>
    </source>
</evidence>
<dbReference type="InterPro" id="IPR050384">
    <property type="entry name" value="Endophilin_SH3RF"/>
</dbReference>
<dbReference type="InterPro" id="IPR004148">
    <property type="entry name" value="BAR_dom"/>
</dbReference>
<dbReference type="PANTHER" id="PTHR14167:SF81">
    <property type="entry name" value="ENDOPHILIN-A"/>
    <property type="match status" value="1"/>
</dbReference>